<dbReference type="SUPFAM" id="SSF141066">
    <property type="entry name" value="ICP-like"/>
    <property type="match status" value="1"/>
</dbReference>
<keyword evidence="2" id="KW-0646">Protease inhibitor</keyword>
<dbReference type="InterPro" id="IPR036331">
    <property type="entry name" value="Chagasin-like_sf"/>
</dbReference>
<dbReference type="Proteomes" id="UP000041254">
    <property type="component" value="Unassembled WGS sequence"/>
</dbReference>
<evidence type="ECO:0000313" key="6">
    <source>
        <dbReference type="Proteomes" id="UP000041254"/>
    </source>
</evidence>
<keyword evidence="6" id="KW-1185">Reference proteome</keyword>
<feature type="domain" description="Proteinase inhibitor I42 chagasin" evidence="4">
    <location>
        <begin position="264"/>
        <end position="341"/>
    </location>
</feature>
<gene>
    <name evidence="5" type="ORF">Vbra_18411</name>
</gene>
<dbReference type="InParanoid" id="A0A0G4GR53"/>
<evidence type="ECO:0000313" key="5">
    <source>
        <dbReference type="EMBL" id="CEM33006.1"/>
    </source>
</evidence>
<dbReference type="InterPro" id="IPR011322">
    <property type="entry name" value="N-reg_PII-like_a/b"/>
</dbReference>
<evidence type="ECO:0000256" key="2">
    <source>
        <dbReference type="ARBA" id="ARBA00022690"/>
    </source>
</evidence>
<protein>
    <recommendedName>
        <fullName evidence="4">Proteinase inhibitor I42 chagasin domain-containing protein</fullName>
    </recommendedName>
</protein>
<dbReference type="InterPro" id="IPR018990">
    <property type="entry name" value="Prot_inh_I42_chagasin"/>
</dbReference>
<evidence type="ECO:0000259" key="4">
    <source>
        <dbReference type="Pfam" id="PF09394"/>
    </source>
</evidence>
<keyword evidence="3" id="KW-0789">Thiol protease inhibitor</keyword>
<dbReference type="PANTHER" id="PTHR23419:SF8">
    <property type="entry name" value="FI09726P"/>
    <property type="match status" value="1"/>
</dbReference>
<dbReference type="STRING" id="1169540.A0A0G4GR53"/>
<dbReference type="OrthoDB" id="2017693at2759"/>
<dbReference type="Gene3D" id="2.60.40.2020">
    <property type="match status" value="1"/>
</dbReference>
<dbReference type="GO" id="GO:0010038">
    <property type="term" value="P:response to metal ion"/>
    <property type="evidence" value="ECO:0007669"/>
    <property type="project" value="InterPro"/>
</dbReference>
<dbReference type="EMBL" id="CDMY01000770">
    <property type="protein sequence ID" value="CEM33006.1"/>
    <property type="molecule type" value="Genomic_DNA"/>
</dbReference>
<dbReference type="VEuPathDB" id="CryptoDB:Vbra_18411"/>
<dbReference type="SUPFAM" id="SSF54913">
    <property type="entry name" value="GlnB-like"/>
    <property type="match status" value="1"/>
</dbReference>
<organism evidence="5 6">
    <name type="scientific">Vitrella brassicaformis (strain CCMP3155)</name>
    <dbReference type="NCBI Taxonomy" id="1169540"/>
    <lineage>
        <taxon>Eukaryota</taxon>
        <taxon>Sar</taxon>
        <taxon>Alveolata</taxon>
        <taxon>Colpodellida</taxon>
        <taxon>Vitrellaceae</taxon>
        <taxon>Vitrella</taxon>
    </lineage>
</organism>
<evidence type="ECO:0000256" key="3">
    <source>
        <dbReference type="ARBA" id="ARBA00022704"/>
    </source>
</evidence>
<sequence length="355" mass="38922">MHRQPCLDLLCPFLEHIIVDRQLARRSARREKGAEVGIVMLTLAQCMSLSLLYVASQSVHVPKIGVASARGAAASSRRPASFVPWRSLPTSLDHSSARQLASRQQQATMHQRATEPQSDTNVVVAYVTTPNSDVAKGIASNLLKHKLVACCNILPAVRSMYFWDGEVKDDPEELMLIKTHKSLAKKVSDAIVRLHPYEVPEVIFAPIVEGHPAYLSWVADETHDKTAHMDQVDEAIRTMPHLGEDGKELPEVDALSTEKPHVDLKSNGMVVVKMKSNPTTGYTWEVSESADCVSVVKQGFMRPSSKLMGASGVQEYVIKAAKPGDCAYTFSDVKHLGNGQKEVGKTARVTFTVEG</sequence>
<dbReference type="Pfam" id="PF09394">
    <property type="entry name" value="Inhibitor_I42"/>
    <property type="match status" value="1"/>
</dbReference>
<dbReference type="GO" id="GO:0004869">
    <property type="term" value="F:cysteine-type endopeptidase inhibitor activity"/>
    <property type="evidence" value="ECO:0007669"/>
    <property type="project" value="UniProtKB-KW"/>
</dbReference>
<dbReference type="GO" id="GO:0005507">
    <property type="term" value="F:copper ion binding"/>
    <property type="evidence" value="ECO:0007669"/>
    <property type="project" value="TreeGrafter"/>
</dbReference>
<dbReference type="InterPro" id="IPR004323">
    <property type="entry name" value="Ion_tolerance_CutA"/>
</dbReference>
<proteinExistence type="inferred from homology"/>
<dbReference type="AlphaFoldDB" id="A0A0G4GR53"/>
<evidence type="ECO:0000256" key="1">
    <source>
        <dbReference type="ARBA" id="ARBA00010169"/>
    </source>
</evidence>
<comment type="similarity">
    <text evidence="1">Belongs to the CutA family.</text>
</comment>
<dbReference type="Gene3D" id="3.30.70.120">
    <property type="match status" value="1"/>
</dbReference>
<dbReference type="InterPro" id="IPR015867">
    <property type="entry name" value="N-reg_PII/ATP_PRibTrfase_C"/>
</dbReference>
<dbReference type="PANTHER" id="PTHR23419">
    <property type="entry name" value="DIVALENT CATION TOLERANCE CUTA-RELATED"/>
    <property type="match status" value="1"/>
</dbReference>
<accession>A0A0G4GR53</accession>
<name>A0A0G4GR53_VITBC</name>
<reference evidence="5 6" key="1">
    <citation type="submission" date="2014-11" db="EMBL/GenBank/DDBJ databases">
        <authorList>
            <person name="Zhu J."/>
            <person name="Qi W."/>
            <person name="Song R."/>
        </authorList>
    </citation>
    <scope>NUCLEOTIDE SEQUENCE [LARGE SCALE GENOMIC DNA]</scope>
</reference>
<dbReference type="Pfam" id="PF03091">
    <property type="entry name" value="CutA1"/>
    <property type="match status" value="1"/>
</dbReference>